<protein>
    <submittedName>
        <fullName evidence="2">Molybdopterin-guanine dinucleotide biosynthesis protein B</fullName>
    </submittedName>
</protein>
<dbReference type="NCBIfam" id="TIGR00176">
    <property type="entry name" value="mobB"/>
    <property type="match status" value="1"/>
</dbReference>
<dbReference type="STRING" id="1838280.A6M21_09215"/>
<reference evidence="2 3" key="1">
    <citation type="submission" date="2016-04" db="EMBL/GenBank/DDBJ databases">
        <authorList>
            <person name="Evans L.H."/>
            <person name="Alamgir A."/>
            <person name="Owens N."/>
            <person name="Weber N.D."/>
            <person name="Virtaneva K."/>
            <person name="Barbian K."/>
            <person name="Babar A."/>
            <person name="Rosenke K."/>
        </authorList>
    </citation>
    <scope>NUCLEOTIDE SEQUENCE [LARGE SCALE GENOMIC DNA]</scope>
    <source>
        <strain evidence="2 3">LMa1</strain>
    </source>
</reference>
<dbReference type="PANTHER" id="PTHR40072:SF1">
    <property type="entry name" value="MOLYBDOPTERIN-GUANINE DINUCLEOTIDE BIOSYNTHESIS ADAPTER PROTEIN"/>
    <property type="match status" value="1"/>
</dbReference>
<evidence type="ECO:0000259" key="1">
    <source>
        <dbReference type="Pfam" id="PF03205"/>
    </source>
</evidence>
<dbReference type="AlphaFoldDB" id="A0A1B7LFB4"/>
<dbReference type="RefSeq" id="WP_066667838.1">
    <property type="nucleotide sequence ID" value="NZ_LYVF01000137.1"/>
</dbReference>
<dbReference type="InterPro" id="IPR004435">
    <property type="entry name" value="MobB_dom"/>
</dbReference>
<proteinExistence type="predicted"/>
<name>A0A1B7LFB4_9FIRM</name>
<organism evidence="2 3">
    <name type="scientific">Desulfotomaculum copahuensis</name>
    <dbReference type="NCBI Taxonomy" id="1838280"/>
    <lineage>
        <taxon>Bacteria</taxon>
        <taxon>Bacillati</taxon>
        <taxon>Bacillota</taxon>
        <taxon>Clostridia</taxon>
        <taxon>Eubacteriales</taxon>
        <taxon>Desulfotomaculaceae</taxon>
        <taxon>Desulfotomaculum</taxon>
    </lineage>
</organism>
<dbReference type="GO" id="GO:0005525">
    <property type="term" value="F:GTP binding"/>
    <property type="evidence" value="ECO:0007669"/>
    <property type="project" value="InterPro"/>
</dbReference>
<comment type="caution">
    <text evidence="2">The sequence shown here is derived from an EMBL/GenBank/DDBJ whole genome shotgun (WGS) entry which is preliminary data.</text>
</comment>
<sequence length="168" mass="18248">MENSKVEPPVICVVGTANTGKTTFLEKLIVELKGRGCRVGAVKHHHRGDFEIDRPGKDTWRFACAGADAVCISAPRKAAVIRRVADELMLEEIVPLLGAVDLVLAEGFKKAGYPQIEVCPPDGCTELVGRPDQLIALIGDYHGRFDRPRFAPGEVAQVADFILGWSGR</sequence>
<dbReference type="Gene3D" id="3.40.50.300">
    <property type="entry name" value="P-loop containing nucleotide triphosphate hydrolases"/>
    <property type="match status" value="1"/>
</dbReference>
<dbReference type="PANTHER" id="PTHR40072">
    <property type="entry name" value="MOLYBDOPTERIN-GUANINE DINUCLEOTIDE BIOSYNTHESIS ADAPTER PROTEIN-RELATED"/>
    <property type="match status" value="1"/>
</dbReference>
<dbReference type="CDD" id="cd03116">
    <property type="entry name" value="MobB"/>
    <property type="match status" value="1"/>
</dbReference>
<dbReference type="OrthoDB" id="9786803at2"/>
<evidence type="ECO:0000313" key="2">
    <source>
        <dbReference type="EMBL" id="OAT82319.1"/>
    </source>
</evidence>
<keyword evidence="3" id="KW-1185">Reference proteome</keyword>
<dbReference type="SUPFAM" id="SSF52540">
    <property type="entry name" value="P-loop containing nucleoside triphosphate hydrolases"/>
    <property type="match status" value="1"/>
</dbReference>
<dbReference type="Pfam" id="PF03205">
    <property type="entry name" value="MobB"/>
    <property type="match status" value="1"/>
</dbReference>
<accession>A0A1B7LFB4</accession>
<dbReference type="Proteomes" id="UP000078532">
    <property type="component" value="Unassembled WGS sequence"/>
</dbReference>
<evidence type="ECO:0000313" key="3">
    <source>
        <dbReference type="Proteomes" id="UP000078532"/>
    </source>
</evidence>
<dbReference type="GO" id="GO:0006777">
    <property type="term" value="P:Mo-molybdopterin cofactor biosynthetic process"/>
    <property type="evidence" value="ECO:0007669"/>
    <property type="project" value="InterPro"/>
</dbReference>
<dbReference type="InterPro" id="IPR027417">
    <property type="entry name" value="P-loop_NTPase"/>
</dbReference>
<gene>
    <name evidence="2" type="ORF">A6M21_09215</name>
</gene>
<feature type="domain" description="Molybdopterin-guanine dinucleotide biosynthesis protein B (MobB)" evidence="1">
    <location>
        <begin position="10"/>
        <end position="139"/>
    </location>
</feature>
<dbReference type="EMBL" id="LYVF01000137">
    <property type="protein sequence ID" value="OAT82319.1"/>
    <property type="molecule type" value="Genomic_DNA"/>
</dbReference>
<dbReference type="InterPro" id="IPR052539">
    <property type="entry name" value="MGD_biosynthesis_adapter"/>
</dbReference>